<dbReference type="SUPFAM" id="SSF55874">
    <property type="entry name" value="ATPase domain of HSP90 chaperone/DNA topoisomerase II/histidine kinase"/>
    <property type="match status" value="1"/>
</dbReference>
<keyword evidence="1" id="KW-0597">Phosphoprotein</keyword>
<proteinExistence type="predicted"/>
<organism evidence="4">
    <name type="scientific">marine sediment metagenome</name>
    <dbReference type="NCBI Taxonomy" id="412755"/>
    <lineage>
        <taxon>unclassified sequences</taxon>
        <taxon>metagenomes</taxon>
        <taxon>ecological metagenomes</taxon>
    </lineage>
</organism>
<comment type="caution">
    <text evidence="4">The sequence shown here is derived from an EMBL/GenBank/DDBJ whole genome shotgun (WGS) entry which is preliminary data.</text>
</comment>
<evidence type="ECO:0000256" key="1">
    <source>
        <dbReference type="ARBA" id="ARBA00022553"/>
    </source>
</evidence>
<dbReference type="GO" id="GO:0000160">
    <property type="term" value="P:phosphorelay signal transduction system"/>
    <property type="evidence" value="ECO:0007669"/>
    <property type="project" value="UniProtKB-KW"/>
</dbReference>
<feature type="non-terminal residue" evidence="4">
    <location>
        <position position="254"/>
    </location>
</feature>
<dbReference type="InterPro" id="IPR004358">
    <property type="entry name" value="Sig_transdc_His_kin-like_C"/>
</dbReference>
<name>X1K3R1_9ZZZZ</name>
<protein>
    <recommendedName>
        <fullName evidence="3">Histidine kinase domain-containing protein</fullName>
    </recommendedName>
</protein>
<evidence type="ECO:0000256" key="2">
    <source>
        <dbReference type="ARBA" id="ARBA00023012"/>
    </source>
</evidence>
<dbReference type="EMBL" id="BARU01035829">
    <property type="protein sequence ID" value="GAH84919.1"/>
    <property type="molecule type" value="Genomic_DNA"/>
</dbReference>
<sequence length="254" mass="28721">DLNIFNPDLREKNLDFILRIEPNIPDKIIGDPFRLRQVLSNLVGNAIKFTEKGKIAVIVKLVEEYSGNLIIQIDVEDTGIGIPEKQLKGIFVSFEQADGSTIRKYGGTGLNITISKQLVELMGGEIRVESPSGISDDPETPGTRFSFTIKAFSNEKIKKCIRNEKITKYHQIKTLIINEKTGKDDHLLEILQNFGISSYVTNFQEKTIDMIKSNITNRTESYNVIIISDTSSFNGFEVARQLHQHKLSDKFLIM</sequence>
<accession>X1K3R1</accession>
<dbReference type="FunFam" id="3.30.565.10:FF:000010">
    <property type="entry name" value="Sensor histidine kinase RcsC"/>
    <property type="match status" value="1"/>
</dbReference>
<dbReference type="InterPro" id="IPR005467">
    <property type="entry name" value="His_kinase_dom"/>
</dbReference>
<gene>
    <name evidence="4" type="ORF">S03H2_56029</name>
</gene>
<dbReference type="AlphaFoldDB" id="X1K3R1"/>
<dbReference type="PRINTS" id="PR00344">
    <property type="entry name" value="BCTRLSENSOR"/>
</dbReference>
<keyword evidence="2" id="KW-0902">Two-component regulatory system</keyword>
<dbReference type="PANTHER" id="PTHR45339">
    <property type="entry name" value="HYBRID SIGNAL TRANSDUCTION HISTIDINE KINASE J"/>
    <property type="match status" value="1"/>
</dbReference>
<evidence type="ECO:0000313" key="4">
    <source>
        <dbReference type="EMBL" id="GAH84919.1"/>
    </source>
</evidence>
<dbReference type="GO" id="GO:0004673">
    <property type="term" value="F:protein histidine kinase activity"/>
    <property type="evidence" value="ECO:0007669"/>
    <property type="project" value="TreeGrafter"/>
</dbReference>
<dbReference type="SMART" id="SM00387">
    <property type="entry name" value="HATPase_c"/>
    <property type="match status" value="1"/>
</dbReference>
<dbReference type="InterPro" id="IPR003594">
    <property type="entry name" value="HATPase_dom"/>
</dbReference>
<dbReference type="Gene3D" id="3.30.565.10">
    <property type="entry name" value="Histidine kinase-like ATPase, C-terminal domain"/>
    <property type="match status" value="1"/>
</dbReference>
<evidence type="ECO:0000259" key="3">
    <source>
        <dbReference type="PROSITE" id="PS50109"/>
    </source>
</evidence>
<dbReference type="Pfam" id="PF02518">
    <property type="entry name" value="HATPase_c"/>
    <property type="match status" value="1"/>
</dbReference>
<feature type="non-terminal residue" evidence="4">
    <location>
        <position position="1"/>
    </location>
</feature>
<dbReference type="GO" id="GO:0071474">
    <property type="term" value="P:cellular hyperosmotic response"/>
    <property type="evidence" value="ECO:0007669"/>
    <property type="project" value="TreeGrafter"/>
</dbReference>
<dbReference type="CDD" id="cd16922">
    <property type="entry name" value="HATPase_EvgS-ArcB-TorS-like"/>
    <property type="match status" value="1"/>
</dbReference>
<dbReference type="PROSITE" id="PS50109">
    <property type="entry name" value="HIS_KIN"/>
    <property type="match status" value="1"/>
</dbReference>
<feature type="domain" description="Histidine kinase" evidence="3">
    <location>
        <begin position="1"/>
        <end position="153"/>
    </location>
</feature>
<reference evidence="4" key="1">
    <citation type="journal article" date="2014" name="Front. Microbiol.">
        <title>High frequency of phylogenetically diverse reductive dehalogenase-homologous genes in deep subseafloor sedimentary metagenomes.</title>
        <authorList>
            <person name="Kawai M."/>
            <person name="Futagami T."/>
            <person name="Toyoda A."/>
            <person name="Takaki Y."/>
            <person name="Nishi S."/>
            <person name="Hori S."/>
            <person name="Arai W."/>
            <person name="Tsubouchi T."/>
            <person name="Morono Y."/>
            <person name="Uchiyama I."/>
            <person name="Ito T."/>
            <person name="Fujiyama A."/>
            <person name="Inagaki F."/>
            <person name="Takami H."/>
        </authorList>
    </citation>
    <scope>NUCLEOTIDE SEQUENCE</scope>
    <source>
        <strain evidence="4">Expedition CK06-06</strain>
    </source>
</reference>
<dbReference type="PANTHER" id="PTHR45339:SF1">
    <property type="entry name" value="HYBRID SIGNAL TRANSDUCTION HISTIDINE KINASE J"/>
    <property type="match status" value="1"/>
</dbReference>
<dbReference type="InterPro" id="IPR036890">
    <property type="entry name" value="HATPase_C_sf"/>
</dbReference>